<evidence type="ECO:0000313" key="2">
    <source>
        <dbReference type="EMBL" id="EGE01061.1"/>
    </source>
</evidence>
<dbReference type="HOGENOM" id="CLU_1918551_0_0_1"/>
<accession>F2PGP3</accession>
<organism evidence="2 3">
    <name type="scientific">Trichophyton equinum (strain ATCC MYA-4606 / CBS 127.97)</name>
    <name type="common">Horse ringworm fungus</name>
    <dbReference type="NCBI Taxonomy" id="559882"/>
    <lineage>
        <taxon>Eukaryota</taxon>
        <taxon>Fungi</taxon>
        <taxon>Dikarya</taxon>
        <taxon>Ascomycota</taxon>
        <taxon>Pezizomycotina</taxon>
        <taxon>Eurotiomycetes</taxon>
        <taxon>Eurotiomycetidae</taxon>
        <taxon>Onygenales</taxon>
        <taxon>Arthrodermataceae</taxon>
        <taxon>Trichophyton</taxon>
    </lineage>
</organism>
<evidence type="ECO:0000313" key="3">
    <source>
        <dbReference type="Proteomes" id="UP000009169"/>
    </source>
</evidence>
<reference evidence="3" key="1">
    <citation type="journal article" date="2012" name="MBio">
        <title>Comparative genome analysis of Trichophyton rubrum and related dermatophytes reveals candidate genes involved in infection.</title>
        <authorList>
            <person name="Martinez D.A."/>
            <person name="Oliver B.G."/>
            <person name="Graeser Y."/>
            <person name="Goldberg J.M."/>
            <person name="Li W."/>
            <person name="Martinez-Rossi N.M."/>
            <person name="Monod M."/>
            <person name="Shelest E."/>
            <person name="Barton R.C."/>
            <person name="Birch E."/>
            <person name="Brakhage A.A."/>
            <person name="Chen Z."/>
            <person name="Gurr S.J."/>
            <person name="Heiman D."/>
            <person name="Heitman J."/>
            <person name="Kosti I."/>
            <person name="Rossi A."/>
            <person name="Saif S."/>
            <person name="Samalova M."/>
            <person name="Saunders C.W."/>
            <person name="Shea T."/>
            <person name="Summerbell R.C."/>
            <person name="Xu J."/>
            <person name="Young S."/>
            <person name="Zeng Q."/>
            <person name="Birren B.W."/>
            <person name="Cuomo C.A."/>
            <person name="White T.C."/>
        </authorList>
    </citation>
    <scope>NUCLEOTIDE SEQUENCE [LARGE SCALE GENOMIC DNA]</scope>
    <source>
        <strain evidence="3">ATCC MYA-4606 / CBS 127.97</strain>
    </source>
</reference>
<feature type="compositionally biased region" description="Basic and acidic residues" evidence="1">
    <location>
        <begin position="38"/>
        <end position="47"/>
    </location>
</feature>
<sequence length="132" mass="15113">MGRGSKRRTKHLHALLRRTRTASGAKMAGTKQAVWGEEGGKEEENKSEKRKKLKLRRRQGRTALQKGMRRPTNKNAVLGWLKNVLDVGKAFSRREERCWLDILNNIIRPFYGDRGKGPRAHRHGWGPGSDDC</sequence>
<proteinExistence type="predicted"/>
<feature type="region of interest" description="Disordered" evidence="1">
    <location>
        <begin position="113"/>
        <end position="132"/>
    </location>
</feature>
<feature type="compositionally biased region" description="Basic residues" evidence="1">
    <location>
        <begin position="48"/>
        <end position="60"/>
    </location>
</feature>
<gene>
    <name evidence="2" type="ORF">TEQG_00115</name>
</gene>
<evidence type="ECO:0000256" key="1">
    <source>
        <dbReference type="SAM" id="MobiDB-lite"/>
    </source>
</evidence>
<protein>
    <submittedName>
        <fullName evidence="2">Uncharacterized protein</fullName>
    </submittedName>
</protein>
<feature type="region of interest" description="Disordered" evidence="1">
    <location>
        <begin position="16"/>
        <end position="70"/>
    </location>
</feature>
<name>F2PGP3_TRIEC</name>
<dbReference type="EMBL" id="DS995718">
    <property type="protein sequence ID" value="EGE01061.1"/>
    <property type="molecule type" value="Genomic_DNA"/>
</dbReference>
<dbReference type="AlphaFoldDB" id="F2PGP3"/>
<keyword evidence="3" id="KW-1185">Reference proteome</keyword>
<dbReference type="Proteomes" id="UP000009169">
    <property type="component" value="Unassembled WGS sequence"/>
</dbReference>
<dbReference type="VEuPathDB" id="FungiDB:TEQG_00115"/>